<sequence>MHYDRLQLPTGQFIAPQQILTGMALIDVQSELELQTSAKLLKYARAIARIKG</sequence>
<protein>
    <submittedName>
        <fullName evidence="1">Uncharacterized protein</fullName>
    </submittedName>
</protein>
<accession>A0AAN1PSS6</accession>
<dbReference type="Proteomes" id="UP000263418">
    <property type="component" value="Chromosome 2"/>
</dbReference>
<name>A0AAN1PSS6_VIBVL</name>
<reference evidence="1 2" key="1">
    <citation type="submission" date="2017-01" db="EMBL/GenBank/DDBJ databases">
        <title>Complete Genome Sequence of Vibrio vulnificus FORC_053.</title>
        <authorList>
            <consortium name="Food-borne Pathogen Omics Research Center"/>
            <person name="Chung H.Y."/>
            <person name="Na E.J."/>
            <person name="Song J.S."/>
            <person name="Kim H."/>
            <person name="Lee J.-H."/>
            <person name="Ryu S."/>
            <person name="Choi S.H."/>
        </authorList>
    </citation>
    <scope>NUCLEOTIDE SEQUENCE [LARGE SCALE GENOMIC DNA]</scope>
    <source>
        <strain evidence="1 2">FORC_053</strain>
    </source>
</reference>
<dbReference type="EMBL" id="CP019291">
    <property type="protein sequence ID" value="AXX62085.1"/>
    <property type="molecule type" value="Genomic_DNA"/>
</dbReference>
<evidence type="ECO:0000313" key="1">
    <source>
        <dbReference type="EMBL" id="AXX62085.1"/>
    </source>
</evidence>
<organism evidence="1 2">
    <name type="scientific">Vibrio vulnificus</name>
    <dbReference type="NCBI Taxonomy" id="672"/>
    <lineage>
        <taxon>Bacteria</taxon>
        <taxon>Pseudomonadati</taxon>
        <taxon>Pseudomonadota</taxon>
        <taxon>Gammaproteobacteria</taxon>
        <taxon>Vibrionales</taxon>
        <taxon>Vibrionaceae</taxon>
        <taxon>Vibrio</taxon>
    </lineage>
</organism>
<gene>
    <name evidence="1" type="ORF">FORC53_3746</name>
</gene>
<dbReference type="AlphaFoldDB" id="A0AAN1PSS6"/>
<evidence type="ECO:0000313" key="2">
    <source>
        <dbReference type="Proteomes" id="UP000263418"/>
    </source>
</evidence>
<proteinExistence type="predicted"/>